<reference evidence="2 3" key="1">
    <citation type="submission" date="2019-05" db="EMBL/GenBank/DDBJ databases">
        <title>Draft genome sequence of Nonomuraea zeae DSM 100528.</title>
        <authorList>
            <person name="Saricaoglu S."/>
            <person name="Isik K."/>
        </authorList>
    </citation>
    <scope>NUCLEOTIDE SEQUENCE [LARGE SCALE GENOMIC DNA]</scope>
    <source>
        <strain evidence="2 3">DSM 100528</strain>
    </source>
</reference>
<dbReference type="AlphaFoldDB" id="A0A5S4FQR5"/>
<dbReference type="OrthoDB" id="3537139at2"/>
<feature type="region of interest" description="Disordered" evidence="1">
    <location>
        <begin position="153"/>
        <end position="249"/>
    </location>
</feature>
<evidence type="ECO:0000313" key="2">
    <source>
        <dbReference type="EMBL" id="TMR11666.1"/>
    </source>
</evidence>
<feature type="compositionally biased region" description="Low complexity" evidence="1">
    <location>
        <begin position="179"/>
        <end position="215"/>
    </location>
</feature>
<name>A0A5S4FQR5_9ACTN</name>
<evidence type="ECO:0000313" key="3">
    <source>
        <dbReference type="Proteomes" id="UP000306628"/>
    </source>
</evidence>
<evidence type="ECO:0000256" key="1">
    <source>
        <dbReference type="SAM" id="MobiDB-lite"/>
    </source>
</evidence>
<gene>
    <name evidence="2" type="ORF">ETD85_59110</name>
</gene>
<comment type="caution">
    <text evidence="2">The sequence shown here is derived from an EMBL/GenBank/DDBJ whole genome shotgun (WGS) entry which is preliminary data.</text>
</comment>
<dbReference type="RefSeq" id="WP_138698556.1">
    <property type="nucleotide sequence ID" value="NZ_JBHSAZ010000026.1"/>
</dbReference>
<accession>A0A5S4FQR5</accession>
<proteinExistence type="predicted"/>
<sequence length="284" mass="30565">MIDEDLRTARRRARRWGELNERRAAIGDRVRDARWAIDAVGVWDQEAVAAEEARLGAFALALTAVEQELAEVGPAQELYEELLAREERRLTESADPRGAKLLEIGRLLAEVNVELPARERAHAAGLAVLREHGDREALNEFFHQVRALGLMVDPPAPDGARGTAGPESGDVDPHEAGADAHAAGDVSRGAGADSGAAGAGSREVGADSRAAGAGSRTDEIQDDEAVPGQTDAGDGLSADSNQRPTLLSGPDDIQRLVERLEQHCQELERLHDRLWARREEILLG</sequence>
<keyword evidence="3" id="KW-1185">Reference proteome</keyword>
<dbReference type="Proteomes" id="UP000306628">
    <property type="component" value="Unassembled WGS sequence"/>
</dbReference>
<dbReference type="EMBL" id="VCKX01000469">
    <property type="protein sequence ID" value="TMR11666.1"/>
    <property type="molecule type" value="Genomic_DNA"/>
</dbReference>
<organism evidence="2 3">
    <name type="scientific">Nonomuraea zeae</name>
    <dbReference type="NCBI Taxonomy" id="1642303"/>
    <lineage>
        <taxon>Bacteria</taxon>
        <taxon>Bacillati</taxon>
        <taxon>Actinomycetota</taxon>
        <taxon>Actinomycetes</taxon>
        <taxon>Streptosporangiales</taxon>
        <taxon>Streptosporangiaceae</taxon>
        <taxon>Nonomuraea</taxon>
    </lineage>
</organism>
<protein>
    <submittedName>
        <fullName evidence="2">Uncharacterized protein</fullName>
    </submittedName>
</protein>